<evidence type="ECO:0000313" key="2">
    <source>
        <dbReference type="Proteomes" id="UP000003959"/>
    </source>
</evidence>
<protein>
    <submittedName>
        <fullName evidence="1">Uncharacterized protein</fullName>
    </submittedName>
</protein>
<proteinExistence type="predicted"/>
<dbReference type="Proteomes" id="UP000003959">
    <property type="component" value="Unassembled WGS sequence"/>
</dbReference>
<sequence>MAKADFCNLSIQLSAFSIQLSAFSYQHSAISIQLSAFSYQHSAISYQLSAISYQLSAISTFHNYQVHRIFFLFPVPCSLFPVPFGIALTHSGFR</sequence>
<dbReference type="EMBL" id="GL890940">
    <property type="protein sequence ID" value="EGJ31305.1"/>
    <property type="molecule type" value="Genomic_DNA"/>
</dbReference>
<reference evidence="2" key="1">
    <citation type="journal article" date="2011" name="Proc. Natl. Acad. Sci. U.S.A.">
        <title>Genomic insights into the physiology and ecology of the marine filamentous cyanobacterium Lyngbya majuscula.</title>
        <authorList>
            <person name="Jones A.C."/>
            <person name="Monroe E.A."/>
            <person name="Podell S."/>
            <person name="Hess W.R."/>
            <person name="Klages S."/>
            <person name="Esquenazi E."/>
            <person name="Niessen S."/>
            <person name="Hoover H."/>
            <person name="Rothmann M."/>
            <person name="Lasken R.S."/>
            <person name="Yates J.R.III."/>
            <person name="Reinhardt R."/>
            <person name="Kube M."/>
            <person name="Burkart M.D."/>
            <person name="Allen E.E."/>
            <person name="Dorrestein P.C."/>
            <person name="Gerwick W.H."/>
            <person name="Gerwick L."/>
        </authorList>
    </citation>
    <scope>NUCLEOTIDE SEQUENCE [LARGE SCALE GENOMIC DNA]</scope>
    <source>
        <strain evidence="2">3L</strain>
    </source>
</reference>
<dbReference type="AlphaFoldDB" id="F4XVP2"/>
<dbReference type="HOGENOM" id="CLU_2382964_0_0_3"/>
<accession>F4XVP2</accession>
<organism evidence="1 2">
    <name type="scientific">Moorena producens 3L</name>
    <dbReference type="NCBI Taxonomy" id="489825"/>
    <lineage>
        <taxon>Bacteria</taxon>
        <taxon>Bacillati</taxon>
        <taxon>Cyanobacteriota</taxon>
        <taxon>Cyanophyceae</taxon>
        <taxon>Coleofasciculales</taxon>
        <taxon>Coleofasciculaceae</taxon>
        <taxon>Moorena</taxon>
    </lineage>
</organism>
<keyword evidence="2" id="KW-1185">Reference proteome</keyword>
<gene>
    <name evidence="1" type="ORF">LYNGBM3L_40630</name>
</gene>
<name>F4XVP2_9CYAN</name>
<evidence type="ECO:0000313" key="1">
    <source>
        <dbReference type="EMBL" id="EGJ31305.1"/>
    </source>
</evidence>